<feature type="coiled-coil region" evidence="1">
    <location>
        <begin position="367"/>
        <end position="394"/>
    </location>
</feature>
<protein>
    <submittedName>
        <fullName evidence="2">Uncharacterized protein</fullName>
    </submittedName>
</protein>
<dbReference type="EMBL" id="CP023777">
    <property type="protein sequence ID" value="ATL47264.1"/>
    <property type="molecule type" value="Genomic_DNA"/>
</dbReference>
<dbReference type="KEGG" id="cbae:COR50_08805"/>
<organism evidence="2 3">
    <name type="scientific">Chitinophaga caeni</name>
    <dbReference type="NCBI Taxonomy" id="2029983"/>
    <lineage>
        <taxon>Bacteria</taxon>
        <taxon>Pseudomonadati</taxon>
        <taxon>Bacteroidota</taxon>
        <taxon>Chitinophagia</taxon>
        <taxon>Chitinophagales</taxon>
        <taxon>Chitinophagaceae</taxon>
        <taxon>Chitinophaga</taxon>
    </lineage>
</organism>
<sequence>MKKIFLCLLLSIHYCLMYGQSLPNIYPDTSNVGLGTLTPAARLHVNNKAGTYTIAKFTIDGVSPNVGHIDLGNATGTIGTFIPNLIARSYFPTPRPVGMIITSFIPDIDPWSTTDSTFAAFNVDSRSQDQNNKTLNLANVFAVKNNTKPLLMMKANGNTGINMLNPIAPLHVSSTNGGSVAKFSYNHVSTNSQAYIEFANSTSAPGQYIPLIRGQSLTPSDRPFGIIIQGMAQDIKPNGNEPNAAAVMIDGRSKQWTTLQNNNVLSVCNLGAPLMIMQANGNMLLGTTQDSPHKLTVEGSVGARKVVVKQDAWADFVFDDDYDLLPISELAAFIQKNKHLPGIPTTKEVEENGQDIGEMNKLLLQKVEELTLYMLELKKENDALKERVQKLEKQ</sequence>
<dbReference type="OrthoDB" id="9793307at2"/>
<reference evidence="2 3" key="1">
    <citation type="submission" date="2017-10" db="EMBL/GenBank/DDBJ databases">
        <title>Paenichitinophaga pekingensis gen. nov., sp. nov., isolated from activated sludge.</title>
        <authorList>
            <person name="Jin D."/>
            <person name="Kong X."/>
            <person name="Deng Y."/>
            <person name="Bai Z."/>
        </authorList>
    </citation>
    <scope>NUCLEOTIDE SEQUENCE [LARGE SCALE GENOMIC DNA]</scope>
    <source>
        <strain evidence="2 3">13</strain>
    </source>
</reference>
<evidence type="ECO:0000313" key="3">
    <source>
        <dbReference type="Proteomes" id="UP000220133"/>
    </source>
</evidence>
<dbReference type="AlphaFoldDB" id="A0A291QTT7"/>
<proteinExistence type="predicted"/>
<accession>A0A291QTT7</accession>
<dbReference type="Proteomes" id="UP000220133">
    <property type="component" value="Chromosome"/>
</dbReference>
<gene>
    <name evidence="2" type="ORF">COR50_08805</name>
</gene>
<keyword evidence="3" id="KW-1185">Reference proteome</keyword>
<evidence type="ECO:0000313" key="2">
    <source>
        <dbReference type="EMBL" id="ATL47264.1"/>
    </source>
</evidence>
<name>A0A291QTT7_9BACT</name>
<keyword evidence="1" id="KW-0175">Coiled coil</keyword>
<evidence type="ECO:0000256" key="1">
    <source>
        <dbReference type="SAM" id="Coils"/>
    </source>
</evidence>
<dbReference type="RefSeq" id="WP_098193646.1">
    <property type="nucleotide sequence ID" value="NZ_CP023777.1"/>
</dbReference>